<reference evidence="8 9" key="1">
    <citation type="journal article" date="2018" name="BMC Genomics">
        <title>Genomic evidence for intraspecific hybridization in a clonal and extremely halotolerant yeast.</title>
        <authorList>
            <person name="Gostincar C."/>
            <person name="Stajich J.E."/>
            <person name="Zupancic J."/>
            <person name="Zalar P."/>
            <person name="Gunde-Cimerman N."/>
        </authorList>
    </citation>
    <scope>NUCLEOTIDE SEQUENCE [LARGE SCALE GENOMIC DNA]</scope>
    <source>
        <strain evidence="8 9">EXF-10513</strain>
    </source>
</reference>
<dbReference type="VEuPathDB" id="FungiDB:BTJ68_01589"/>
<evidence type="ECO:0000256" key="2">
    <source>
        <dbReference type="ARBA" id="ARBA00023015"/>
    </source>
</evidence>
<evidence type="ECO:0000256" key="3">
    <source>
        <dbReference type="ARBA" id="ARBA00023125"/>
    </source>
</evidence>
<dbReference type="InterPro" id="IPR001138">
    <property type="entry name" value="Zn2Cys6_DnaBD"/>
</dbReference>
<dbReference type="GO" id="GO:0003677">
    <property type="term" value="F:DNA binding"/>
    <property type="evidence" value="ECO:0007669"/>
    <property type="project" value="UniProtKB-KW"/>
</dbReference>
<dbReference type="PROSITE" id="PS50048">
    <property type="entry name" value="ZN2_CY6_FUNGAL_2"/>
    <property type="match status" value="1"/>
</dbReference>
<evidence type="ECO:0000259" key="7">
    <source>
        <dbReference type="PROSITE" id="PS50048"/>
    </source>
</evidence>
<dbReference type="PANTHER" id="PTHR31069:SF31">
    <property type="entry name" value="MONODICTYPHENONE CLUSTER TRANSCRIPTION FACTOR-RELATED"/>
    <property type="match status" value="1"/>
</dbReference>
<dbReference type="GO" id="GO:0000981">
    <property type="term" value="F:DNA-binding transcription factor activity, RNA polymerase II-specific"/>
    <property type="evidence" value="ECO:0007669"/>
    <property type="project" value="InterPro"/>
</dbReference>
<evidence type="ECO:0000256" key="6">
    <source>
        <dbReference type="SAM" id="MobiDB-lite"/>
    </source>
</evidence>
<feature type="region of interest" description="Disordered" evidence="6">
    <location>
        <begin position="535"/>
        <end position="566"/>
    </location>
</feature>
<dbReference type="Pfam" id="PF00172">
    <property type="entry name" value="Zn_clus"/>
    <property type="match status" value="1"/>
</dbReference>
<dbReference type="PANTHER" id="PTHR31069">
    <property type="entry name" value="OLEATE-ACTIVATED TRANSCRIPTION FACTOR 1-RELATED"/>
    <property type="match status" value="1"/>
</dbReference>
<dbReference type="InterPro" id="IPR050675">
    <property type="entry name" value="OAF3"/>
</dbReference>
<dbReference type="VEuPathDB" id="FungiDB:BTJ68_04724"/>
<dbReference type="Proteomes" id="UP000269539">
    <property type="component" value="Unassembled WGS sequence"/>
</dbReference>
<dbReference type="AlphaFoldDB" id="A0A3M7ETF3"/>
<protein>
    <recommendedName>
        <fullName evidence="7">Zn(2)-C6 fungal-type domain-containing protein</fullName>
    </recommendedName>
</protein>
<organism evidence="8 9">
    <name type="scientific">Hortaea werneckii</name>
    <name type="common">Black yeast</name>
    <name type="synonym">Cladosporium werneckii</name>
    <dbReference type="NCBI Taxonomy" id="91943"/>
    <lineage>
        <taxon>Eukaryota</taxon>
        <taxon>Fungi</taxon>
        <taxon>Dikarya</taxon>
        <taxon>Ascomycota</taxon>
        <taxon>Pezizomycotina</taxon>
        <taxon>Dothideomycetes</taxon>
        <taxon>Dothideomycetidae</taxon>
        <taxon>Mycosphaerellales</taxon>
        <taxon>Teratosphaeriaceae</taxon>
        <taxon>Hortaea</taxon>
    </lineage>
</organism>
<keyword evidence="2" id="KW-0805">Transcription regulation</keyword>
<evidence type="ECO:0000313" key="8">
    <source>
        <dbReference type="EMBL" id="RMY79859.1"/>
    </source>
</evidence>
<evidence type="ECO:0000256" key="4">
    <source>
        <dbReference type="ARBA" id="ARBA00023163"/>
    </source>
</evidence>
<dbReference type="SMART" id="SM00066">
    <property type="entry name" value="GAL4"/>
    <property type="match status" value="1"/>
</dbReference>
<feature type="compositionally biased region" description="Low complexity" evidence="6">
    <location>
        <begin position="489"/>
        <end position="506"/>
    </location>
</feature>
<keyword evidence="5" id="KW-0539">Nucleus</keyword>
<keyword evidence="1" id="KW-0479">Metal-binding</keyword>
<proteinExistence type="predicted"/>
<evidence type="ECO:0000313" key="9">
    <source>
        <dbReference type="Proteomes" id="UP000269539"/>
    </source>
</evidence>
<keyword evidence="3" id="KW-0238">DNA-binding</keyword>
<keyword evidence="4" id="KW-0804">Transcription</keyword>
<accession>A0A3M7ETF3</accession>
<sequence length="589" mass="63751">MLHHFNHIQFPSHPTPPSLYPPNAGPTLPIPSQSNPKLRAACDECRLKKLKCTGEQPACSRCVREGIQCIYSPQKQMGRPKKRQRAETAEEDGEAFYPKQQEEHLAPLQSTSKPSQMGEKDSDLPPFAMEFPQANDNTATAAAAAATDTTMNLDWNSWEDFERFLGNGGGGGDDDLPSWLSSNNWSAEVPGQERLPGLTPDFATSLHSEGISPPFPNFPLEMLPQVRMGKQTSNGGGDGEAGADDGWVENGFRNAGELGPAPGRKAGWGDDGDLASTLLPSPTTALPLTIPPPPPNPQDHNHHHQQQQQPPLLPPPSCACLSTLYLTLSTLQQPHSSSHDASSPLPPSTSFPHTLVPLRKAMQTATSILTCPICPQRFLSAMQNTQLLGTLLVCIAERFRGVVEGIDKGEDGEEGKGKGEEWRRWAKGVVWGEIYGRGSSSSKGRRSGGEEAGRRGKVLEGVEEDDGDRGTEKEADGEGEGEVDLPLRSSSASSTPSFSSPSTTTDAPPPIHFLALTKAMYDRQLAWHSSTKEVVGESGDVKTIPSLPEDFPRDREGRPIGGPSVRREDHMCLKYRGFAEKLVDGLDWS</sequence>
<evidence type="ECO:0000256" key="5">
    <source>
        <dbReference type="ARBA" id="ARBA00023242"/>
    </source>
</evidence>
<feature type="region of interest" description="Disordered" evidence="6">
    <location>
        <begin position="75"/>
        <end position="127"/>
    </location>
</feature>
<comment type="caution">
    <text evidence="8">The sequence shown here is derived from an EMBL/GenBank/DDBJ whole genome shotgun (WGS) entry which is preliminary data.</text>
</comment>
<dbReference type="PRINTS" id="PR00755">
    <property type="entry name" value="AFLATOXINBRP"/>
</dbReference>
<dbReference type="CDD" id="cd00067">
    <property type="entry name" value="GAL4"/>
    <property type="match status" value="1"/>
</dbReference>
<gene>
    <name evidence="8" type="ORF">D0864_08908</name>
</gene>
<dbReference type="Gene3D" id="4.10.240.10">
    <property type="entry name" value="Zn(2)-C6 fungal-type DNA-binding domain"/>
    <property type="match status" value="1"/>
</dbReference>
<name>A0A3M7ETF3_HORWE</name>
<dbReference type="EMBL" id="QWIO01001064">
    <property type="protein sequence ID" value="RMY79859.1"/>
    <property type="molecule type" value="Genomic_DNA"/>
</dbReference>
<feature type="compositionally biased region" description="Low complexity" evidence="6">
    <location>
        <begin position="274"/>
        <end position="288"/>
    </location>
</feature>
<dbReference type="GO" id="GO:0008270">
    <property type="term" value="F:zinc ion binding"/>
    <property type="evidence" value="ECO:0007669"/>
    <property type="project" value="InterPro"/>
</dbReference>
<feature type="region of interest" description="Disordered" evidence="6">
    <location>
        <begin position="438"/>
        <end position="510"/>
    </location>
</feature>
<evidence type="ECO:0000256" key="1">
    <source>
        <dbReference type="ARBA" id="ARBA00022723"/>
    </source>
</evidence>
<dbReference type="PROSITE" id="PS00463">
    <property type="entry name" value="ZN2_CY6_FUNGAL_1"/>
    <property type="match status" value="1"/>
</dbReference>
<feature type="region of interest" description="Disordered" evidence="6">
    <location>
        <begin position="228"/>
        <end position="314"/>
    </location>
</feature>
<dbReference type="SUPFAM" id="SSF57701">
    <property type="entry name" value="Zn2/Cys6 DNA-binding domain"/>
    <property type="match status" value="1"/>
</dbReference>
<feature type="compositionally biased region" description="Basic and acidic residues" evidence="6">
    <location>
        <begin position="447"/>
        <end position="460"/>
    </location>
</feature>
<dbReference type="InterPro" id="IPR036864">
    <property type="entry name" value="Zn2-C6_fun-type_DNA-bd_sf"/>
</dbReference>
<feature type="domain" description="Zn(2)-C6 fungal-type" evidence="7">
    <location>
        <begin position="41"/>
        <end position="71"/>
    </location>
</feature>